<evidence type="ECO:0000313" key="1">
    <source>
        <dbReference type="EMBL" id="MDB8744364.1"/>
    </source>
</evidence>
<gene>
    <name evidence="1" type="ORF">PNU62_04965</name>
</gene>
<reference evidence="1" key="1">
    <citation type="submission" date="2023-01" db="EMBL/GenBank/DDBJ databases">
        <title>Human gut microbiome strain richness.</title>
        <authorList>
            <person name="Chen-Liaw A."/>
        </authorList>
    </citation>
    <scope>NUCLEOTIDE SEQUENCE</scope>
    <source>
        <strain evidence="1">1001275st1_F4_1001275B_160808</strain>
    </source>
</reference>
<accession>A0AAW6EBQ9</accession>
<evidence type="ECO:0000313" key="2">
    <source>
        <dbReference type="Proteomes" id="UP001211015"/>
    </source>
</evidence>
<protein>
    <submittedName>
        <fullName evidence="1">Uncharacterized protein</fullName>
    </submittedName>
</protein>
<dbReference type="RefSeq" id="WP_195388213.1">
    <property type="nucleotide sequence ID" value="NZ_JADNGL010000006.1"/>
</dbReference>
<sequence>MKPYTEEMLLFLSEPDSKYYARLLLPEIAAVLGVTVAQLENKPIDIQIMLAQTYINCWHSDNCSIKKALEQDLYVDDKSSRGAEIENQENIKQKNREMERTR</sequence>
<name>A0AAW6EBQ9_9FIRM</name>
<organism evidence="1 2">
    <name type="scientific">Ruminococcus bicirculans</name>
    <name type="common">ex Wegman et al. 2014</name>
    <dbReference type="NCBI Taxonomy" id="1160721"/>
    <lineage>
        <taxon>Bacteria</taxon>
        <taxon>Bacillati</taxon>
        <taxon>Bacillota</taxon>
        <taxon>Clostridia</taxon>
        <taxon>Eubacteriales</taxon>
        <taxon>Oscillospiraceae</taxon>
        <taxon>Ruminococcus</taxon>
    </lineage>
</organism>
<comment type="caution">
    <text evidence="1">The sequence shown here is derived from an EMBL/GenBank/DDBJ whole genome shotgun (WGS) entry which is preliminary data.</text>
</comment>
<dbReference type="AlphaFoldDB" id="A0AAW6EBQ9"/>
<dbReference type="Proteomes" id="UP001211015">
    <property type="component" value="Unassembled WGS sequence"/>
</dbReference>
<proteinExistence type="predicted"/>
<dbReference type="EMBL" id="JAQMLV010000005">
    <property type="protein sequence ID" value="MDB8744364.1"/>
    <property type="molecule type" value="Genomic_DNA"/>
</dbReference>